<dbReference type="Proteomes" id="UP000050792">
    <property type="component" value="Unassembled WGS sequence"/>
</dbReference>
<name>A0AA85GEC3_9TREM</name>
<dbReference type="WBParaSite" id="SRDH1_91840.3">
    <property type="protein sequence ID" value="SRDH1_91840.3"/>
    <property type="gene ID" value="SRDH1_91840"/>
</dbReference>
<evidence type="ECO:0000313" key="2">
    <source>
        <dbReference type="WBParaSite" id="SRDH1_91830.1"/>
    </source>
</evidence>
<organism evidence="1 4">
    <name type="scientific">Schistosoma rodhaini</name>
    <dbReference type="NCBI Taxonomy" id="6188"/>
    <lineage>
        <taxon>Eukaryota</taxon>
        <taxon>Metazoa</taxon>
        <taxon>Spiralia</taxon>
        <taxon>Lophotrochozoa</taxon>
        <taxon>Platyhelminthes</taxon>
        <taxon>Trematoda</taxon>
        <taxon>Digenea</taxon>
        <taxon>Strigeidida</taxon>
        <taxon>Schistosomatoidea</taxon>
        <taxon>Schistosomatidae</taxon>
        <taxon>Schistosoma</taxon>
    </lineage>
</organism>
<evidence type="ECO:0000313" key="1">
    <source>
        <dbReference type="Proteomes" id="UP000050792"/>
    </source>
</evidence>
<proteinExistence type="predicted"/>
<reference evidence="1" key="1">
    <citation type="submission" date="2022-06" db="EMBL/GenBank/DDBJ databases">
        <authorList>
            <person name="Berger JAMES D."/>
            <person name="Berger JAMES D."/>
        </authorList>
    </citation>
    <scope>NUCLEOTIDE SEQUENCE [LARGE SCALE GENOMIC DNA]</scope>
</reference>
<dbReference type="AlphaFoldDB" id="A0AA85GEC3"/>
<reference evidence="2 3" key="2">
    <citation type="submission" date="2023-11" db="UniProtKB">
        <authorList>
            <consortium name="WormBaseParasite"/>
        </authorList>
    </citation>
    <scope>IDENTIFICATION</scope>
</reference>
<evidence type="ECO:0000313" key="4">
    <source>
        <dbReference type="WBParaSite" id="SRDH1_91840.5"/>
    </source>
</evidence>
<sequence>MLRKAHFGRCGFASTQFISNQSNPILVLFHFFKIAESVFTSNEEIYATYKYALHEVYCKLKVIVPFSRRKVKYGNYSVKSIHNLENCGMSLMDLIAN</sequence>
<dbReference type="WBParaSite" id="SRDH1_91840.4">
    <property type="protein sequence ID" value="SRDH1_91840.4"/>
    <property type="gene ID" value="SRDH1_91840"/>
</dbReference>
<evidence type="ECO:0000313" key="3">
    <source>
        <dbReference type="WBParaSite" id="SRDH1_91840.3"/>
    </source>
</evidence>
<accession>A0AA85GEC3</accession>
<keyword evidence="1" id="KW-1185">Reference proteome</keyword>
<protein>
    <submittedName>
        <fullName evidence="2 3">Uncharacterized protein</fullName>
    </submittedName>
</protein>
<dbReference type="WBParaSite" id="SRDH1_91830.1">
    <property type="protein sequence ID" value="SRDH1_91830.1"/>
    <property type="gene ID" value="SRDH1_91830"/>
</dbReference>
<dbReference type="WBParaSite" id="SRDH1_91840.5">
    <property type="protein sequence ID" value="SRDH1_91840.5"/>
    <property type="gene ID" value="SRDH1_91840"/>
</dbReference>